<feature type="compositionally biased region" description="Polar residues" evidence="5">
    <location>
        <begin position="760"/>
        <end position="770"/>
    </location>
</feature>
<feature type="region of interest" description="Disordered" evidence="5">
    <location>
        <begin position="1006"/>
        <end position="1108"/>
    </location>
</feature>
<feature type="compositionally biased region" description="Low complexity" evidence="5">
    <location>
        <begin position="309"/>
        <end position="328"/>
    </location>
</feature>
<feature type="compositionally biased region" description="Low complexity" evidence="5">
    <location>
        <begin position="629"/>
        <end position="644"/>
    </location>
</feature>
<protein>
    <recommendedName>
        <fullName evidence="7">SUN domain-containing protein</fullName>
    </recommendedName>
</protein>
<dbReference type="GO" id="GO:0012505">
    <property type="term" value="C:endomembrane system"/>
    <property type="evidence" value="ECO:0007669"/>
    <property type="project" value="UniProtKB-SubCell"/>
</dbReference>
<dbReference type="PANTHER" id="PTHR12953:SF0">
    <property type="entry name" value="SUN DOMAIN-CONTAINING OSSIFICATION FACTOR"/>
    <property type="match status" value="1"/>
</dbReference>
<feature type="region of interest" description="Disordered" evidence="5">
    <location>
        <begin position="276"/>
        <end position="404"/>
    </location>
</feature>
<dbReference type="GO" id="GO:0016020">
    <property type="term" value="C:membrane"/>
    <property type="evidence" value="ECO:0007669"/>
    <property type="project" value="InterPro"/>
</dbReference>
<evidence type="ECO:0000256" key="2">
    <source>
        <dbReference type="ARBA" id="ARBA00022692"/>
    </source>
</evidence>
<feature type="compositionally biased region" description="Low complexity" evidence="5">
    <location>
        <begin position="1492"/>
        <end position="1502"/>
    </location>
</feature>
<dbReference type="eggNOG" id="KOG1396">
    <property type="taxonomic scope" value="Eukaryota"/>
</dbReference>
<dbReference type="HOGENOM" id="CLU_245414_0_0_1"/>
<evidence type="ECO:0000256" key="6">
    <source>
        <dbReference type="SAM" id="SignalP"/>
    </source>
</evidence>
<evidence type="ECO:0000256" key="4">
    <source>
        <dbReference type="ARBA" id="ARBA00023136"/>
    </source>
</evidence>
<feature type="compositionally biased region" description="Low complexity" evidence="5">
    <location>
        <begin position="1539"/>
        <end position="1550"/>
    </location>
</feature>
<feature type="compositionally biased region" description="Low complexity" evidence="5">
    <location>
        <begin position="679"/>
        <end position="689"/>
    </location>
</feature>
<keyword evidence="6" id="KW-0732">Signal</keyword>
<dbReference type="Gene3D" id="2.60.120.260">
    <property type="entry name" value="Galactose-binding domain-like"/>
    <property type="match status" value="1"/>
</dbReference>
<evidence type="ECO:0000256" key="1">
    <source>
        <dbReference type="ARBA" id="ARBA00004308"/>
    </source>
</evidence>
<feature type="compositionally biased region" description="Polar residues" evidence="5">
    <location>
        <begin position="721"/>
        <end position="736"/>
    </location>
</feature>
<feature type="compositionally biased region" description="Basic and acidic residues" evidence="5">
    <location>
        <begin position="737"/>
        <end position="748"/>
    </location>
</feature>
<keyword evidence="3" id="KW-1133">Transmembrane helix</keyword>
<dbReference type="InterPro" id="IPR012919">
    <property type="entry name" value="SUN_dom"/>
</dbReference>
<feature type="compositionally biased region" description="Polar residues" evidence="5">
    <location>
        <begin position="1450"/>
        <end position="1465"/>
    </location>
</feature>
<reference evidence="8 9" key="1">
    <citation type="journal article" date="2013" name="Plant Cell">
        <title>The transition from a phytopathogenic smut ancestor to an anamorphic biocontrol agent deciphered by comparative whole-genome analysis.</title>
        <authorList>
            <person name="Lefebvre F."/>
            <person name="Joly D.L."/>
            <person name="Labbe C."/>
            <person name="Teichmann B."/>
            <person name="Linning R."/>
            <person name="Belzile F."/>
            <person name="Bakkeren G."/>
            <person name="Belanger R.R."/>
        </authorList>
    </citation>
    <scope>NUCLEOTIDE SEQUENCE [LARGE SCALE GENOMIC DNA]</scope>
    <source>
        <strain evidence="8 9">PF-1</strain>
    </source>
</reference>
<evidence type="ECO:0000313" key="9">
    <source>
        <dbReference type="Proteomes" id="UP000053664"/>
    </source>
</evidence>
<feature type="compositionally biased region" description="Basic residues" evidence="5">
    <location>
        <begin position="288"/>
        <end position="297"/>
    </location>
</feature>
<feature type="region of interest" description="Disordered" evidence="5">
    <location>
        <begin position="672"/>
        <end position="857"/>
    </location>
</feature>
<feature type="region of interest" description="Disordered" evidence="5">
    <location>
        <begin position="1125"/>
        <end position="1150"/>
    </location>
</feature>
<feature type="chain" id="PRO_5001603892" description="SUN domain-containing protein" evidence="6">
    <location>
        <begin position="30"/>
        <end position="1564"/>
    </location>
</feature>
<organism evidence="8 9">
    <name type="scientific">Pseudozyma flocculosa PF-1</name>
    <dbReference type="NCBI Taxonomy" id="1277687"/>
    <lineage>
        <taxon>Eukaryota</taxon>
        <taxon>Fungi</taxon>
        <taxon>Dikarya</taxon>
        <taxon>Basidiomycota</taxon>
        <taxon>Ustilaginomycotina</taxon>
        <taxon>Ustilaginomycetes</taxon>
        <taxon>Ustilaginales</taxon>
        <taxon>Ustilaginaceae</taxon>
        <taxon>Pseudozyma</taxon>
    </lineage>
</organism>
<feature type="compositionally biased region" description="Polar residues" evidence="5">
    <location>
        <begin position="1090"/>
        <end position="1105"/>
    </location>
</feature>
<dbReference type="Proteomes" id="UP000053664">
    <property type="component" value="Unassembled WGS sequence"/>
</dbReference>
<feature type="compositionally biased region" description="Polar residues" evidence="5">
    <location>
        <begin position="208"/>
        <end position="232"/>
    </location>
</feature>
<dbReference type="GO" id="GO:0005737">
    <property type="term" value="C:cytoplasm"/>
    <property type="evidence" value="ECO:0007669"/>
    <property type="project" value="TreeGrafter"/>
</dbReference>
<evidence type="ECO:0000313" key="8">
    <source>
        <dbReference type="EMBL" id="EPQ26747.1"/>
    </source>
</evidence>
<dbReference type="Pfam" id="PF07738">
    <property type="entry name" value="Sad1_UNC"/>
    <property type="match status" value="1"/>
</dbReference>
<keyword evidence="2" id="KW-0812">Transmembrane</keyword>
<dbReference type="PROSITE" id="PS51469">
    <property type="entry name" value="SUN"/>
    <property type="match status" value="1"/>
</dbReference>
<sequence>MQFRWQSATRGSYSVRLVAVLLFAASSLAFLFDPGVDHSEHPAESTHRGIDHRLLRPSEATLVPGSSSSVSLPLGCRRSTDFFADVCPSSSNNHGSAHSRALGVVHGDLLICDLPSPEPLITSDDGPSGDTPRTRSIAVSGTITFTEGVDVGHPGAGPPSLNGPGHPSLDDGRAPSPEDTYPPPGAEGFWRQQNGLHEWHPSMPDPESSPSQPVSDPSTSSQTLPLSNQPRLPNSALPPAAEQAQIKAYDAWSAEQEGQGFLSFSEWKEKYFDALRDKSRAEGDKSRPKSKKGRKAKDHTQPAADHGGPSTPSASPASAEDAASSAPAGTDDPLTRPAATQDPPARHLPQDEARASAGASAAAPNSPTPAAGAHTATAATSSPPSADGPAQSQTLKPSKDGNAIAEGSKDAVVDPIARGIAGADASTQLAALKHRWNFASFDCAAVVHRTNPSAKFASAILSEKKDRYMLSPCPKQGGAHSGEGQFVIIELCDVIVIDTIVLANYEFFSSMFKKFRVTAANQLKGREDDWKELGTFRARNVRGLQVFNLPPSPARGGFYRYIRIDFLEHYGSEFYCPVSLLRVYGLTQLDDYNRELEEMDKLSRNDAEAEDEEEDDLEDELQDPSGKDAAPPAEGSSQGAAAEALESTSLDEVKMRDEDVWSRHEKLFRERLKHHRGPAANATSTASASQGELLEEAALPPPANASGGSDGHGSSVERPEATQNLSATEDAGSQSGRTDERTADRRCDAGGSNGGLTRLFSPQVSCPVQTRQRDSVHLDEAAASPLPATSKAAAKSSRGRTQHPAPSDVDRQSRLPSASANIDRRQDASKAHAKSPSTGATGPAPPPPPSTASSTGGSESIYRAITRRLNALEANATLSQSYIEHSGQMLREVFARMEKRQDERMTDMLRSLNASNWRQIEALKRRQQVDLQRAIFEFDVHRQQAEVERVALMGQVDALANEVLLEKRLGIAQLVLLFLLFIFMGLTRGSRAAPFIHSSIAKISGTSKTRSSLTARPEGALARSMEGPAISERAPGSAQVTSKSHDAPTHATQPQAQKDIVRASKSLQGAPSRRRSSVDTSTSLTAKPDSPNNAISRQRSGSTARSIVGIERPVPLGTSLLLASPYRSRPMRQGKGALNPPSRKQRQQRAEAKLMRQITVLSDLLNAAQHRQTPSSQSGPASVAVNSCSELPQINTNLPDADLARRATTANGLGAPSVLSAAAAPLSNAPRDPMTVHARGQERARLLASSMDRHYRRSTPEAQYQTPIKSHTTRQGRILAKLANDEAAAGLSSDWTEKSEDQLGLSDDEDDDAHSLGEVGIVQSSLTRSPVADAPDNTTSVIRAPGMAPSLSSPAAVTTPVPQLPRLQAAPSQGPRRDGPPTSPRPGAPAARPQPKLTTTELGSPRDSQSSFSPLTATTTTMTTRHFPQAADSESDSDGGAWQRVLPRRSASNSLSKRSRVSTPESGVKAAAATSHFGHHAAHNGDGSGNPSASASSSSSASFMRRWATSSTRFAQDRERPRKALTPEPPKKEPFRRNSAVVASSSSSYYRSGTPDTIREQVRS</sequence>
<dbReference type="OrthoDB" id="266334at2759"/>
<evidence type="ECO:0000259" key="7">
    <source>
        <dbReference type="PROSITE" id="PS51469"/>
    </source>
</evidence>
<feature type="region of interest" description="Disordered" evidence="5">
    <location>
        <begin position="147"/>
        <end position="245"/>
    </location>
</feature>
<dbReference type="GeneID" id="19319812"/>
<feature type="compositionally biased region" description="Basic and acidic residues" evidence="5">
    <location>
        <begin position="276"/>
        <end position="287"/>
    </location>
</feature>
<name>A0A061H230_9BASI</name>
<feature type="region of interest" description="Disordered" evidence="5">
    <location>
        <begin position="599"/>
        <end position="651"/>
    </location>
</feature>
<dbReference type="GO" id="GO:0034975">
    <property type="term" value="P:protein folding in endoplasmic reticulum"/>
    <property type="evidence" value="ECO:0007669"/>
    <property type="project" value="TreeGrafter"/>
</dbReference>
<feature type="region of interest" description="Disordered" evidence="5">
    <location>
        <begin position="1254"/>
        <end position="1273"/>
    </location>
</feature>
<feature type="compositionally biased region" description="Basic and acidic residues" evidence="5">
    <location>
        <begin position="344"/>
        <end position="354"/>
    </location>
</feature>
<dbReference type="InterPro" id="IPR045120">
    <property type="entry name" value="Suco/Slp1-like"/>
</dbReference>
<dbReference type="KEGG" id="pfp:PFL1_05726"/>
<feature type="compositionally biased region" description="Polar residues" evidence="5">
    <location>
        <begin position="1260"/>
        <end position="1273"/>
    </location>
</feature>
<keyword evidence="4" id="KW-0472">Membrane</keyword>
<dbReference type="PANTHER" id="PTHR12953">
    <property type="entry name" value="MEMBRANE PROTEIN CH1 RELATED"/>
    <property type="match status" value="1"/>
</dbReference>
<evidence type="ECO:0000256" key="5">
    <source>
        <dbReference type="SAM" id="MobiDB-lite"/>
    </source>
</evidence>
<feature type="compositionally biased region" description="Basic and acidic residues" evidence="5">
    <location>
        <begin position="771"/>
        <end position="780"/>
    </location>
</feature>
<evidence type="ECO:0000256" key="3">
    <source>
        <dbReference type="ARBA" id="ARBA00022989"/>
    </source>
</evidence>
<dbReference type="RefSeq" id="XP_007881452.1">
    <property type="nucleotide sequence ID" value="XM_007883261.1"/>
</dbReference>
<feature type="region of interest" description="Disordered" evidence="5">
    <location>
        <begin position="1290"/>
        <end position="1564"/>
    </location>
</feature>
<proteinExistence type="predicted"/>
<gene>
    <name evidence="8" type="ORF">PFL1_05726</name>
</gene>
<feature type="compositionally biased region" description="Acidic residues" evidence="5">
    <location>
        <begin position="608"/>
        <end position="622"/>
    </location>
</feature>
<accession>A0A061H230</accession>
<comment type="subcellular location">
    <subcellularLocation>
        <location evidence="1">Endomembrane system</location>
    </subcellularLocation>
</comment>
<dbReference type="EMBL" id="KE361643">
    <property type="protein sequence ID" value="EPQ26747.1"/>
    <property type="molecule type" value="Genomic_DNA"/>
</dbReference>
<feature type="compositionally biased region" description="Low complexity" evidence="5">
    <location>
        <begin position="355"/>
        <end position="390"/>
    </location>
</feature>
<feature type="compositionally biased region" description="Polar residues" evidence="5">
    <location>
        <begin position="1396"/>
        <end position="1415"/>
    </location>
</feature>
<feature type="signal peptide" evidence="6">
    <location>
        <begin position="1"/>
        <end position="29"/>
    </location>
</feature>
<feature type="domain" description="SUN" evidence="7">
    <location>
        <begin position="410"/>
        <end position="588"/>
    </location>
</feature>